<keyword evidence="3 5" id="KW-0496">Mitochondrion</keyword>
<evidence type="ECO:0000313" key="6">
    <source>
        <dbReference type="EMBL" id="CAI9763309.1"/>
    </source>
</evidence>
<name>A0AAD1Z5S0_9LAMI</name>
<proteinExistence type="inferred from homology"/>
<dbReference type="PANTHER" id="PTHR22977:SF1">
    <property type="entry name" value="COX ASSEMBLY MITOCHONDRIAL PROTEIN 2 HOMOLOG"/>
    <property type="match status" value="1"/>
</dbReference>
<reference evidence="6" key="1">
    <citation type="submission" date="2023-05" db="EMBL/GenBank/DDBJ databases">
        <authorList>
            <person name="Huff M."/>
        </authorList>
    </citation>
    <scope>NUCLEOTIDE SEQUENCE</scope>
</reference>
<dbReference type="PROSITE" id="PS51808">
    <property type="entry name" value="CHCH"/>
    <property type="match status" value="1"/>
</dbReference>
<accession>A0AAD1Z5S0</accession>
<gene>
    <name evidence="6" type="ORF">FPE_LOCUS10739</name>
</gene>
<evidence type="ECO:0000256" key="5">
    <source>
        <dbReference type="RuleBase" id="RU364104"/>
    </source>
</evidence>
<organism evidence="6 7">
    <name type="scientific">Fraxinus pennsylvanica</name>
    <dbReference type="NCBI Taxonomy" id="56036"/>
    <lineage>
        <taxon>Eukaryota</taxon>
        <taxon>Viridiplantae</taxon>
        <taxon>Streptophyta</taxon>
        <taxon>Embryophyta</taxon>
        <taxon>Tracheophyta</taxon>
        <taxon>Spermatophyta</taxon>
        <taxon>Magnoliopsida</taxon>
        <taxon>eudicotyledons</taxon>
        <taxon>Gunneridae</taxon>
        <taxon>Pentapetalae</taxon>
        <taxon>asterids</taxon>
        <taxon>lamiids</taxon>
        <taxon>Lamiales</taxon>
        <taxon>Oleaceae</taxon>
        <taxon>Oleeae</taxon>
        <taxon>Fraxinus</taxon>
    </lineage>
</organism>
<evidence type="ECO:0000256" key="1">
    <source>
        <dbReference type="ARBA" id="ARBA00004173"/>
    </source>
</evidence>
<keyword evidence="7" id="KW-1185">Reference proteome</keyword>
<dbReference type="EMBL" id="OU503041">
    <property type="protein sequence ID" value="CAI9763309.1"/>
    <property type="molecule type" value="Genomic_DNA"/>
</dbReference>
<protein>
    <recommendedName>
        <fullName evidence="5">COX assembly mitochondrial protein</fullName>
    </recommendedName>
</protein>
<evidence type="ECO:0000256" key="2">
    <source>
        <dbReference type="ARBA" id="ARBA00007347"/>
    </source>
</evidence>
<dbReference type="Pfam" id="PF08583">
    <property type="entry name" value="Cmc1"/>
    <property type="match status" value="1"/>
</dbReference>
<dbReference type="Proteomes" id="UP000834106">
    <property type="component" value="Chromosome 6"/>
</dbReference>
<dbReference type="InterPro" id="IPR013892">
    <property type="entry name" value="Cyt_c_biogenesis_Cmc1-like"/>
</dbReference>
<dbReference type="AlphaFoldDB" id="A0AAD1Z5S0"/>
<dbReference type="GO" id="GO:0005739">
    <property type="term" value="C:mitochondrion"/>
    <property type="evidence" value="ECO:0007669"/>
    <property type="project" value="UniProtKB-SubCell"/>
</dbReference>
<dbReference type="PANTHER" id="PTHR22977">
    <property type="entry name" value="COX ASSEMBLY MITOCHONDRIAL PROTEIN"/>
    <property type="match status" value="1"/>
</dbReference>
<evidence type="ECO:0000256" key="3">
    <source>
        <dbReference type="ARBA" id="ARBA00023128"/>
    </source>
</evidence>
<evidence type="ECO:0000313" key="7">
    <source>
        <dbReference type="Proteomes" id="UP000834106"/>
    </source>
</evidence>
<comment type="similarity">
    <text evidence="2 5">Belongs to the CMC family.</text>
</comment>
<comment type="subcellular location">
    <subcellularLocation>
        <location evidence="1 5">Mitochondrion</location>
    </subcellularLocation>
</comment>
<evidence type="ECO:0000256" key="4">
    <source>
        <dbReference type="ARBA" id="ARBA00023157"/>
    </source>
</evidence>
<sequence length="138" mass="16126">MSPAMSSHCCEGRKLEMVMGREDDLGFSDFALQIAESLICSFILLRFEYVGNKKMHPPLTIHRHPMCTEIIELFQKCHTEHPIGKFFGNCTDLKIKLDKCFRREKAVKRKANFEQSKKLKERLQAYRKENAENNFVQA</sequence>
<keyword evidence="4" id="KW-1015">Disulfide bond</keyword>